<feature type="domain" description="C2H2-type" evidence="2">
    <location>
        <begin position="186"/>
        <end position="211"/>
    </location>
</feature>
<keyword evidence="1" id="KW-0863">Zinc-finger</keyword>
<keyword evidence="1" id="KW-0862">Zinc</keyword>
<gene>
    <name evidence="3" type="ORF">FB567DRAFT_82642</name>
</gene>
<reference evidence="3" key="1">
    <citation type="journal article" date="2021" name="Nat. Commun.">
        <title>Genetic determinants of endophytism in the Arabidopsis root mycobiome.</title>
        <authorList>
            <person name="Mesny F."/>
            <person name="Miyauchi S."/>
            <person name="Thiergart T."/>
            <person name="Pickel B."/>
            <person name="Atanasova L."/>
            <person name="Karlsson M."/>
            <person name="Huettel B."/>
            <person name="Barry K.W."/>
            <person name="Haridas S."/>
            <person name="Chen C."/>
            <person name="Bauer D."/>
            <person name="Andreopoulos W."/>
            <person name="Pangilinan J."/>
            <person name="LaButti K."/>
            <person name="Riley R."/>
            <person name="Lipzen A."/>
            <person name="Clum A."/>
            <person name="Drula E."/>
            <person name="Henrissat B."/>
            <person name="Kohler A."/>
            <person name="Grigoriev I.V."/>
            <person name="Martin F.M."/>
            <person name="Hacquard S."/>
        </authorList>
    </citation>
    <scope>NUCLEOTIDE SEQUENCE</scope>
    <source>
        <strain evidence="3">MPI-SDFR-AT-0120</strain>
    </source>
</reference>
<evidence type="ECO:0000313" key="4">
    <source>
        <dbReference type="Proteomes" id="UP000813461"/>
    </source>
</evidence>
<dbReference type="Gene3D" id="3.30.160.60">
    <property type="entry name" value="Classic Zinc Finger"/>
    <property type="match status" value="1"/>
</dbReference>
<dbReference type="SMART" id="SM00355">
    <property type="entry name" value="ZnF_C2H2"/>
    <property type="match status" value="2"/>
</dbReference>
<keyword evidence="4" id="KW-1185">Reference proteome</keyword>
<comment type="caution">
    <text evidence="3">The sequence shown here is derived from an EMBL/GenBank/DDBJ whole genome shotgun (WGS) entry which is preliminary data.</text>
</comment>
<evidence type="ECO:0000313" key="3">
    <source>
        <dbReference type="EMBL" id="KAH7084444.1"/>
    </source>
</evidence>
<dbReference type="InterPro" id="IPR013087">
    <property type="entry name" value="Znf_C2H2_type"/>
</dbReference>
<dbReference type="PROSITE" id="PS50157">
    <property type="entry name" value="ZINC_FINGER_C2H2_2"/>
    <property type="match status" value="1"/>
</dbReference>
<proteinExistence type="predicted"/>
<name>A0A8K0R4X9_9PLEO</name>
<accession>A0A8K0R4X9</accession>
<dbReference type="OrthoDB" id="2687452at2759"/>
<keyword evidence="1" id="KW-0479">Metal-binding</keyword>
<protein>
    <recommendedName>
        <fullName evidence="2">C2H2-type domain-containing protein</fullName>
    </recommendedName>
</protein>
<organism evidence="3 4">
    <name type="scientific">Paraphoma chrysanthemicola</name>
    <dbReference type="NCBI Taxonomy" id="798071"/>
    <lineage>
        <taxon>Eukaryota</taxon>
        <taxon>Fungi</taxon>
        <taxon>Dikarya</taxon>
        <taxon>Ascomycota</taxon>
        <taxon>Pezizomycotina</taxon>
        <taxon>Dothideomycetes</taxon>
        <taxon>Pleosporomycetidae</taxon>
        <taxon>Pleosporales</taxon>
        <taxon>Pleosporineae</taxon>
        <taxon>Phaeosphaeriaceae</taxon>
        <taxon>Paraphoma</taxon>
    </lineage>
</organism>
<dbReference type="AlphaFoldDB" id="A0A8K0R4X9"/>
<evidence type="ECO:0000259" key="2">
    <source>
        <dbReference type="PROSITE" id="PS50157"/>
    </source>
</evidence>
<dbReference type="EMBL" id="JAGMVJ010000012">
    <property type="protein sequence ID" value="KAH7084444.1"/>
    <property type="molecule type" value="Genomic_DNA"/>
</dbReference>
<dbReference type="Proteomes" id="UP000813461">
    <property type="component" value="Unassembled WGS sequence"/>
</dbReference>
<sequence length="217" mass="23848">MIITIFVKAYLSSRLRDTYLNHIVHLVHNTHSPNLNTSQTNDLCPNTAGLGEGRLTDYGSTRHDFAGNMAHLENAVGPPTDMADLFDWSSWEVDAAPAASFAPSPMHNNIPAPPNFPSHQIFQPIAPSSLRPSSTLNNAPSLAHTANPTQGQAETRITCGYPGCFRTFRRAGDCRRHMGKHQTPGFKCIIADCDKTFYRLDKVRDHCRQGHGIALSG</sequence>
<dbReference type="GO" id="GO:0008270">
    <property type="term" value="F:zinc ion binding"/>
    <property type="evidence" value="ECO:0007669"/>
    <property type="project" value="UniProtKB-KW"/>
</dbReference>
<evidence type="ECO:0000256" key="1">
    <source>
        <dbReference type="PROSITE-ProRule" id="PRU00042"/>
    </source>
</evidence>
<dbReference type="PROSITE" id="PS00028">
    <property type="entry name" value="ZINC_FINGER_C2H2_1"/>
    <property type="match status" value="1"/>
</dbReference>